<evidence type="ECO:0000313" key="2">
    <source>
        <dbReference type="Proteomes" id="UP001281614"/>
    </source>
</evidence>
<sequence>MTPNTCPEYLNDEDAMVVDSPVEQQSPSVSRNLDLDLDVSQGMAKLIIEDGLNAGEPMCLDEPETQHASGAKRQCAVSDYIVCDVLALSGIVG</sequence>
<keyword evidence="2" id="KW-1185">Reference proteome</keyword>
<protein>
    <submittedName>
        <fullName evidence="1">Uncharacterized protein</fullName>
    </submittedName>
</protein>
<name>A0AAE0D9M1_COLKA</name>
<evidence type="ECO:0000313" key="1">
    <source>
        <dbReference type="EMBL" id="KAK2771081.1"/>
    </source>
</evidence>
<dbReference type="Proteomes" id="UP001281614">
    <property type="component" value="Unassembled WGS sequence"/>
</dbReference>
<gene>
    <name evidence="1" type="ORF">CKAH01_14459</name>
</gene>
<reference evidence="1" key="1">
    <citation type="submission" date="2023-02" db="EMBL/GenBank/DDBJ databases">
        <title>Colletotrichum kahawae CIFC_Que2 genome sequencing and assembly.</title>
        <authorList>
            <person name="Baroncelli R."/>
        </authorList>
    </citation>
    <scope>NUCLEOTIDE SEQUENCE</scope>
    <source>
        <strain evidence="1">CIFC_Que2</strain>
    </source>
</reference>
<comment type="caution">
    <text evidence="1">The sequence shown here is derived from an EMBL/GenBank/DDBJ whole genome shotgun (WGS) entry which is preliminary data.</text>
</comment>
<accession>A0AAE0D9M1</accession>
<proteinExistence type="predicted"/>
<dbReference type="AlphaFoldDB" id="A0AAE0D9M1"/>
<dbReference type="EMBL" id="VYYT01000086">
    <property type="protein sequence ID" value="KAK2771081.1"/>
    <property type="molecule type" value="Genomic_DNA"/>
</dbReference>
<organism evidence="1 2">
    <name type="scientific">Colletotrichum kahawae</name>
    <name type="common">Coffee berry disease fungus</name>
    <dbReference type="NCBI Taxonomy" id="34407"/>
    <lineage>
        <taxon>Eukaryota</taxon>
        <taxon>Fungi</taxon>
        <taxon>Dikarya</taxon>
        <taxon>Ascomycota</taxon>
        <taxon>Pezizomycotina</taxon>
        <taxon>Sordariomycetes</taxon>
        <taxon>Hypocreomycetidae</taxon>
        <taxon>Glomerellales</taxon>
        <taxon>Glomerellaceae</taxon>
        <taxon>Colletotrichum</taxon>
        <taxon>Colletotrichum gloeosporioides species complex</taxon>
    </lineage>
</organism>